<proteinExistence type="predicted"/>
<reference evidence="1" key="1">
    <citation type="journal article" date="2020" name="Nature">
        <title>Giant virus diversity and host interactions through global metagenomics.</title>
        <authorList>
            <person name="Schulz F."/>
            <person name="Roux S."/>
            <person name="Paez-Espino D."/>
            <person name="Jungbluth S."/>
            <person name="Walsh D.A."/>
            <person name="Denef V.J."/>
            <person name="McMahon K.D."/>
            <person name="Konstantinidis K.T."/>
            <person name="Eloe-Fadrosh E.A."/>
            <person name="Kyrpides N.C."/>
            <person name="Woyke T."/>
        </authorList>
    </citation>
    <scope>NUCLEOTIDE SEQUENCE</scope>
    <source>
        <strain evidence="1">GVMAG-M-3300023184-50</strain>
    </source>
</reference>
<name>A0A6C0I5Y2_9ZZZZ</name>
<accession>A0A6C0I5Y2</accession>
<protein>
    <submittedName>
        <fullName evidence="1">Uncharacterized protein</fullName>
    </submittedName>
</protein>
<sequence>MSKPDIVDTFLELHEEEHTATPSPDTCPACDVLTKETQQLFEDHLMTTVLEIVRTRMEVWDKRAYNIAVDTTPEILASAIVGKILDYPIMPKMINIRLESHEIWTHPYIEQKIRELNR</sequence>
<dbReference type="EMBL" id="MN740116">
    <property type="protein sequence ID" value="QHT88418.1"/>
    <property type="molecule type" value="Genomic_DNA"/>
</dbReference>
<evidence type="ECO:0000313" key="1">
    <source>
        <dbReference type="EMBL" id="QHT88418.1"/>
    </source>
</evidence>
<dbReference type="AlphaFoldDB" id="A0A6C0I5Y2"/>
<organism evidence="1">
    <name type="scientific">viral metagenome</name>
    <dbReference type="NCBI Taxonomy" id="1070528"/>
    <lineage>
        <taxon>unclassified sequences</taxon>
        <taxon>metagenomes</taxon>
        <taxon>organismal metagenomes</taxon>
    </lineage>
</organism>